<reference evidence="1 2" key="1">
    <citation type="submission" date="2024-04" db="EMBL/GenBank/DDBJ databases">
        <title>Genome sequencing and metabolic network reconstruction of aminoacids and betaine degradation by Anoxynatronum sibiricum.</title>
        <authorList>
            <person name="Detkova E.N."/>
            <person name="Boltjanskaja Y.V."/>
            <person name="Mardanov A.V."/>
            <person name="Kevbrin V."/>
        </authorList>
    </citation>
    <scope>NUCLEOTIDE SEQUENCE [LARGE SCALE GENOMIC DNA]</scope>
    <source>
        <strain evidence="1 2">Z-7981</strain>
    </source>
</reference>
<gene>
    <name evidence="1" type="ORF">AAIG11_02250</name>
</gene>
<name>A0ABU9VQF3_9CLOT</name>
<sequence length="77" mass="8993">MNSKNIRKHKNDIFRLLLNVVPSGKIETPEEIRKDIIEFAEMIVNDKPDLKNFGIRGTDLEELLELLRNIFLEKSEA</sequence>
<dbReference type="RefSeq" id="WP_343184657.1">
    <property type="nucleotide sequence ID" value="NZ_JBCITM010000002.1"/>
</dbReference>
<evidence type="ECO:0000313" key="2">
    <source>
        <dbReference type="Proteomes" id="UP001407405"/>
    </source>
</evidence>
<proteinExistence type="predicted"/>
<evidence type="ECO:0000313" key="1">
    <source>
        <dbReference type="EMBL" id="MEN1759284.1"/>
    </source>
</evidence>
<organism evidence="1 2">
    <name type="scientific">Anoxynatronum sibiricum</name>
    <dbReference type="NCBI Taxonomy" id="210623"/>
    <lineage>
        <taxon>Bacteria</taxon>
        <taxon>Bacillati</taxon>
        <taxon>Bacillota</taxon>
        <taxon>Clostridia</taxon>
        <taxon>Eubacteriales</taxon>
        <taxon>Clostridiaceae</taxon>
        <taxon>Anoxynatronum</taxon>
    </lineage>
</organism>
<keyword evidence="2" id="KW-1185">Reference proteome</keyword>
<protein>
    <submittedName>
        <fullName evidence="1">Uncharacterized protein</fullName>
    </submittedName>
</protein>
<accession>A0ABU9VQF3</accession>
<comment type="caution">
    <text evidence="1">The sequence shown here is derived from an EMBL/GenBank/DDBJ whole genome shotgun (WGS) entry which is preliminary data.</text>
</comment>
<dbReference type="EMBL" id="JBCITM010000002">
    <property type="protein sequence ID" value="MEN1759284.1"/>
    <property type="molecule type" value="Genomic_DNA"/>
</dbReference>
<dbReference type="Proteomes" id="UP001407405">
    <property type="component" value="Unassembled WGS sequence"/>
</dbReference>